<organism evidence="5 6">
    <name type="scientific">Trypanosoma brucei gambiense (strain MHOM/CI/86/DAL972)</name>
    <dbReference type="NCBI Taxonomy" id="679716"/>
    <lineage>
        <taxon>Eukaryota</taxon>
        <taxon>Discoba</taxon>
        <taxon>Euglenozoa</taxon>
        <taxon>Kinetoplastea</taxon>
        <taxon>Metakinetoplastina</taxon>
        <taxon>Trypanosomatida</taxon>
        <taxon>Trypanosomatidae</taxon>
        <taxon>Trypanosoma</taxon>
    </lineage>
</organism>
<dbReference type="RefSeq" id="XP_011771955.1">
    <property type="nucleotide sequence ID" value="XM_011773653.1"/>
</dbReference>
<dbReference type="PANTHER" id="PTHR43394">
    <property type="entry name" value="ATP-DEPENDENT PERMEASE MDL1, MITOCHONDRIAL"/>
    <property type="match status" value="1"/>
</dbReference>
<dbReference type="Proteomes" id="UP000002316">
    <property type="component" value="Chromosome 2"/>
</dbReference>
<dbReference type="GO" id="GO:0005524">
    <property type="term" value="F:ATP binding"/>
    <property type="evidence" value="ECO:0007669"/>
    <property type="project" value="UniProtKB-KW"/>
</dbReference>
<dbReference type="CDD" id="cd03228">
    <property type="entry name" value="ABCC_MRP_Like"/>
    <property type="match status" value="1"/>
</dbReference>
<keyword evidence="1" id="KW-0547">Nucleotide-binding</keyword>
<keyword evidence="2" id="KW-0067">ATP-binding</keyword>
<dbReference type="GO" id="GO:0005743">
    <property type="term" value="C:mitochondrial inner membrane"/>
    <property type="evidence" value="ECO:0007669"/>
    <property type="project" value="TreeGrafter"/>
</dbReference>
<accession>C9ZJU1</accession>
<dbReference type="GO" id="GO:0090374">
    <property type="term" value="P:oligopeptide export from mitochondrion"/>
    <property type="evidence" value="ECO:0007669"/>
    <property type="project" value="TreeGrafter"/>
</dbReference>
<dbReference type="SUPFAM" id="SSF52540">
    <property type="entry name" value="P-loop containing nucleoside triphosphate hydrolases"/>
    <property type="match status" value="1"/>
</dbReference>
<dbReference type="Pfam" id="PF00005">
    <property type="entry name" value="ABC_tran"/>
    <property type="match status" value="1"/>
</dbReference>
<keyword evidence="3" id="KW-0812">Transmembrane</keyword>
<protein>
    <submittedName>
        <fullName evidence="5">ABC transporter, putative</fullName>
    </submittedName>
</protein>
<dbReference type="PROSITE" id="PS50893">
    <property type="entry name" value="ABC_TRANSPORTER_2"/>
    <property type="match status" value="1"/>
</dbReference>
<evidence type="ECO:0000313" key="6">
    <source>
        <dbReference type="Proteomes" id="UP000002316"/>
    </source>
</evidence>
<dbReference type="InterPro" id="IPR027417">
    <property type="entry name" value="P-loop_NTPase"/>
</dbReference>
<reference evidence="6" key="1">
    <citation type="journal article" date="2010" name="PLoS Negl. Trop. Dis.">
        <title>The genome sequence of Trypanosoma brucei gambiense, causative agent of chronic human african trypanosomiasis.</title>
        <authorList>
            <person name="Jackson A.P."/>
            <person name="Sanders M."/>
            <person name="Berry A."/>
            <person name="McQuillan J."/>
            <person name="Aslett M.A."/>
            <person name="Quail M.A."/>
            <person name="Chukualim B."/>
            <person name="Capewell P."/>
            <person name="MacLeod A."/>
            <person name="Melville S.E."/>
            <person name="Gibson W."/>
            <person name="Barry J.D."/>
            <person name="Berriman M."/>
            <person name="Hertz-Fowler C."/>
        </authorList>
    </citation>
    <scope>NUCLEOTIDE SEQUENCE [LARGE SCALE GENOMIC DNA]</scope>
    <source>
        <strain evidence="6">MHOM/CI/86/DAL972</strain>
    </source>
</reference>
<dbReference type="SMART" id="SM00382">
    <property type="entry name" value="AAA"/>
    <property type="match status" value="1"/>
</dbReference>
<evidence type="ECO:0000259" key="4">
    <source>
        <dbReference type="PROSITE" id="PS50893"/>
    </source>
</evidence>
<dbReference type="InterPro" id="IPR003593">
    <property type="entry name" value="AAA+_ATPase"/>
</dbReference>
<dbReference type="VEuPathDB" id="TriTrypDB:Tbg.972.2.4280"/>
<dbReference type="GeneID" id="23858808"/>
<dbReference type="Gene3D" id="3.40.50.300">
    <property type="entry name" value="P-loop containing nucleotide triphosphate hydrolases"/>
    <property type="match status" value="1"/>
</dbReference>
<keyword evidence="3" id="KW-1133">Transmembrane helix</keyword>
<evidence type="ECO:0000256" key="2">
    <source>
        <dbReference type="ARBA" id="ARBA00022840"/>
    </source>
</evidence>
<evidence type="ECO:0000256" key="3">
    <source>
        <dbReference type="SAM" id="Phobius"/>
    </source>
</evidence>
<dbReference type="KEGG" id="tbg:TbgDal_II4280"/>
<dbReference type="OrthoDB" id="6500128at2759"/>
<name>C9ZJU1_TRYB9</name>
<feature type="domain" description="ABC transporter" evidence="4">
    <location>
        <begin position="750"/>
        <end position="996"/>
    </location>
</feature>
<gene>
    <name evidence="5" type="ORF">TbgDal_II4280</name>
</gene>
<dbReference type="InterPro" id="IPR003439">
    <property type="entry name" value="ABC_transporter-like_ATP-bd"/>
</dbReference>
<dbReference type="GO" id="GO:0016887">
    <property type="term" value="F:ATP hydrolysis activity"/>
    <property type="evidence" value="ECO:0007669"/>
    <property type="project" value="InterPro"/>
</dbReference>
<feature type="transmembrane region" description="Helical" evidence="3">
    <location>
        <begin position="12"/>
        <end position="32"/>
    </location>
</feature>
<evidence type="ECO:0000313" key="5">
    <source>
        <dbReference type="EMBL" id="CBH09651.1"/>
    </source>
</evidence>
<dbReference type="AlphaFoldDB" id="C9ZJU1"/>
<dbReference type="GO" id="GO:0015421">
    <property type="term" value="F:ABC-type oligopeptide transporter activity"/>
    <property type="evidence" value="ECO:0007669"/>
    <property type="project" value="TreeGrafter"/>
</dbReference>
<evidence type="ECO:0000256" key="1">
    <source>
        <dbReference type="ARBA" id="ARBA00022741"/>
    </source>
</evidence>
<dbReference type="InterPro" id="IPR039421">
    <property type="entry name" value="Type_1_exporter"/>
</dbReference>
<sequence length="1007" mass="111862">MHARINIRNAVFVPLGISICAAAVVIAARALLRERARPAVLLDCERKAYEILEMLTRATIKTDGHDSKQTECKDDASIAIFLNCNGVESIHVRTLVFNHNIMQLPSVFAVHCGLMKNSHPDHLLVCDIWNCLMALVNCSIRDILLDDGVALCILDDVKAEEVLALCMLLRGKYSIARYPPAAQADVVVQEFPEELYLGLITAYNRKRSLQSGITSFWKLMCSSCSIPQLVTLAATVLFSPEVILKCILGMHAFVHWRPIYAAEIGKSLNGDVSPKLSPFRFIIKQLMGLPATFVSMAVASTFAFESLYCIRGFVIQSILSDIITSIHIDAYLALATADYDPSDDWLLSRCVSQALWQASGSVMDELQSRVPALLEVMHGCRVVFSFPVVSLVMWLGTQWSNFLYFLNESLYMESQFTKSQLASVTNIATSTYAGNGEENQVSPTCSFPVKNSLTSSPLTLLRKQKDDGIKCMLSSTDNKMLFQQTFSHPSRHDKSSVQYGLVLFSMVFVESGRPLGYMWDLLTQHVIWPLVPSVFSGCVVDALKRKLQAGGHTCAVSVRRLGWIKDVIQSSPRAATASPSTCVWQCRQDYLQGFAALRLSGWELMAATAAAAFATASERNDRYEQCGRDVLHGLFQMADTLPLLLVSAVALRLSPNFFTQSALDQTEIVNQLRSIQHWCPLYHAFLGSFYDECGMSEAQVDEAHLRRHLAFSGSSLGCYQVLEGLQSVQRKIDRPVRGVAPPSLDGPWSVEFREVSFRYSDRHPYVLRRVSFVVNKGEFLGIAGYSGSGKTTLLRLLNRTYAPTEGDIFVNGVHISQYPARMLRRRIANVWQEENNLRFIEDLSIGGNIALGNLWDCSDENICAALSASRALNFVQKRSSGIHAPLNVREFSGGEVERLCIARAFVKAGSAVGLCIFDEPTSAIDTITEGEIFDTLRLREGNNLLRDSTIIIVAHRLATLKHADKIVVLNEGMVAEVGSWETLSRTGPHSCFSRMRQSQQLPHFVKK</sequence>
<dbReference type="EMBL" id="FN554965">
    <property type="protein sequence ID" value="CBH09651.1"/>
    <property type="molecule type" value="Genomic_DNA"/>
</dbReference>
<proteinExistence type="predicted"/>
<dbReference type="PANTHER" id="PTHR43394:SF1">
    <property type="entry name" value="ATP-BINDING CASSETTE SUB-FAMILY B MEMBER 10, MITOCHONDRIAL"/>
    <property type="match status" value="1"/>
</dbReference>
<keyword evidence="3" id="KW-0472">Membrane</keyword>